<organism evidence="9 11">
    <name type="scientific">Methanosphaera cuniculi</name>
    <dbReference type="NCBI Taxonomy" id="1077256"/>
    <lineage>
        <taxon>Archaea</taxon>
        <taxon>Methanobacteriati</taxon>
        <taxon>Methanobacteriota</taxon>
        <taxon>Methanomada group</taxon>
        <taxon>Methanobacteria</taxon>
        <taxon>Methanobacteriales</taxon>
        <taxon>Methanobacteriaceae</taxon>
        <taxon>Methanosphaera</taxon>
    </lineage>
</organism>
<dbReference type="RefSeq" id="WP_095609173.1">
    <property type="nucleotide sequence ID" value="NZ_LMVN01000026.1"/>
</dbReference>
<keyword evidence="7 8" id="KW-0627">Porphyrin biosynthesis</keyword>
<dbReference type="UniPathway" id="UPA00251">
    <property type="reaction ID" value="UER00317"/>
</dbReference>
<evidence type="ECO:0000256" key="1">
    <source>
        <dbReference type="ARBA" id="ARBA00001579"/>
    </source>
</evidence>
<dbReference type="SUPFAM" id="SSF53383">
    <property type="entry name" value="PLP-dependent transferases"/>
    <property type="match status" value="1"/>
</dbReference>
<evidence type="ECO:0000256" key="6">
    <source>
        <dbReference type="ARBA" id="ARBA00023235"/>
    </source>
</evidence>
<dbReference type="CDD" id="cd00610">
    <property type="entry name" value="OAT_like"/>
    <property type="match status" value="1"/>
</dbReference>
<evidence type="ECO:0000313" key="10">
    <source>
        <dbReference type="EMBL" id="PWL07508.1"/>
    </source>
</evidence>
<name>A0A2A2HBE4_9EURY</name>
<feature type="modified residue" description="N6-(pyridoxal phosphate)lysine" evidence="8">
    <location>
        <position position="262"/>
    </location>
</feature>
<dbReference type="PROSITE" id="PS00600">
    <property type="entry name" value="AA_TRANSFER_CLASS_3"/>
    <property type="match status" value="1"/>
</dbReference>
<dbReference type="PANTHER" id="PTHR43713:SF3">
    <property type="entry name" value="GLUTAMATE-1-SEMIALDEHYDE 2,1-AMINOMUTASE 1, CHLOROPLASTIC-RELATED"/>
    <property type="match status" value="1"/>
</dbReference>
<dbReference type="AlphaFoldDB" id="A0A2A2HBE4"/>
<dbReference type="InterPro" id="IPR015422">
    <property type="entry name" value="PyrdxlP-dep_Trfase_small"/>
</dbReference>
<evidence type="ECO:0000256" key="5">
    <source>
        <dbReference type="ARBA" id="ARBA00022898"/>
    </source>
</evidence>
<comment type="caution">
    <text evidence="9">The sequence shown here is derived from an EMBL/GenBank/DDBJ whole genome shotgun (WGS) entry which is preliminary data.</text>
</comment>
<dbReference type="EMBL" id="LWMS01000048">
    <property type="protein sequence ID" value="PWL07508.1"/>
    <property type="molecule type" value="Genomic_DNA"/>
</dbReference>
<dbReference type="OrthoDB" id="6524at2157"/>
<protein>
    <recommendedName>
        <fullName evidence="8">Glutamate-1-semialdehyde 2,1-aminomutase</fullName>
        <shortName evidence="8">GSA</shortName>
        <ecNumber evidence="8">5.4.3.8</ecNumber>
    </recommendedName>
    <alternativeName>
        <fullName evidence="8">Glutamate-1-semialdehyde aminotransferase</fullName>
        <shortName evidence="8">GSA-AT</shortName>
    </alternativeName>
</protein>
<dbReference type="EMBL" id="LMVN01000026">
    <property type="protein sequence ID" value="PAV06742.1"/>
    <property type="molecule type" value="Genomic_DNA"/>
</dbReference>
<keyword evidence="9" id="KW-0808">Transferase</keyword>
<gene>
    <name evidence="8 10" type="primary">hemL</name>
    <name evidence="9" type="ORF">ASJ82_06205</name>
    <name evidence="10" type="ORF">MSCUN_15900</name>
</gene>
<evidence type="ECO:0000313" key="9">
    <source>
        <dbReference type="EMBL" id="PAV06742.1"/>
    </source>
</evidence>
<evidence type="ECO:0000256" key="3">
    <source>
        <dbReference type="ARBA" id="ARBA00004819"/>
    </source>
</evidence>
<proteinExistence type="inferred from homology"/>
<dbReference type="InterPro" id="IPR015421">
    <property type="entry name" value="PyrdxlP-dep_Trfase_major"/>
</dbReference>
<dbReference type="Proteomes" id="UP000246004">
    <property type="component" value="Unassembled WGS sequence"/>
</dbReference>
<reference evidence="10 12" key="1">
    <citation type="submission" date="2016-04" db="EMBL/GenBank/DDBJ databases">
        <title>Genome sequence of Methanosphaera cuniculi DSM 4103.</title>
        <authorList>
            <person name="Poehlein A."/>
            <person name="Seedorf H."/>
            <person name="Daniel R."/>
        </authorList>
    </citation>
    <scope>NUCLEOTIDE SEQUENCE [LARGE SCALE GENOMIC DNA]</scope>
    <source>
        <strain evidence="10 12">DSM 4103</strain>
    </source>
</reference>
<dbReference type="GO" id="GO:0005737">
    <property type="term" value="C:cytoplasm"/>
    <property type="evidence" value="ECO:0007669"/>
    <property type="project" value="UniProtKB-SubCell"/>
</dbReference>
<keyword evidence="8" id="KW-0963">Cytoplasm</keyword>
<keyword evidence="11" id="KW-1185">Reference proteome</keyword>
<dbReference type="PANTHER" id="PTHR43713">
    <property type="entry name" value="GLUTAMATE-1-SEMIALDEHYDE 2,1-AMINOMUTASE"/>
    <property type="match status" value="1"/>
</dbReference>
<comment type="pathway">
    <text evidence="3">Porphyrin-containing compound metabolism; protoporphyrin-IX biosynthesis; 5-aminolevulinate from L-glutamyl-tRNA(Glu): step 2/2.</text>
</comment>
<dbReference type="NCBIfam" id="NF000818">
    <property type="entry name" value="PRK00062.1"/>
    <property type="match status" value="1"/>
</dbReference>
<sequence>MNRERSKQLYEESVNYLPGGVNSPVRAYKPYPFFAKKAKGSKIYDVDENEYIDYCLGYGPVVFGHANEQIIKDATNQLKLGTDYGVPSQKELELAQEVVERVPCAEMVRFTNSGTEATMSAIRLARGVTNRKKIIKFEGAYHGAHDAVLVKSGSGAIGKPDSPGIPEESTRNTLLVPFNDEDALTRMINDNKGEIACIIVEPIMGNIGCVPPKDGFLQFLREITEENDIILIFDEVITGFRLSRGGAQEYYGITPDLATFGKIIGGGFPIGAICGRRELMEQFAPSGGIYQAGTFSGNPMSITGGLSAFKILDMKAYKTLHDSGKYLRSGMSDILEKLDINYQINGVESMTQIYFTDVDVYDYKTAQTSDTEGFLKYFHVLLDNGVFIAPSQYECAFLSIQHTKEDIDKTLNAIEIALKKVVKK</sequence>
<dbReference type="EC" id="5.4.3.8" evidence="8"/>
<reference evidence="9 11" key="2">
    <citation type="journal article" date="2017" name="BMC Genomics">
        <title>Genomic analysis of methanogenic archaea reveals a shift towards energy conservation.</title>
        <authorList>
            <person name="Gilmore S.P."/>
            <person name="Henske J.K."/>
            <person name="Sexton J.A."/>
            <person name="Solomon K.V."/>
            <person name="Seppala S."/>
            <person name="Yoo J.I."/>
            <person name="Huyett L.M."/>
            <person name="Pressman A."/>
            <person name="Cogan J.Z."/>
            <person name="Kivenson V."/>
            <person name="Peng X."/>
            <person name="Tan Y."/>
            <person name="Valentine D.L."/>
            <person name="O'Malley M.A."/>
        </authorList>
    </citation>
    <scope>NUCLEOTIDE SEQUENCE [LARGE SCALE GENOMIC DNA]</scope>
    <source>
        <strain evidence="9 11">1R-7</strain>
    </source>
</reference>
<dbReference type="Pfam" id="PF00202">
    <property type="entry name" value="Aminotran_3"/>
    <property type="match status" value="1"/>
</dbReference>
<dbReference type="InterPro" id="IPR049704">
    <property type="entry name" value="Aminotrans_3_PPA_site"/>
</dbReference>
<dbReference type="Proteomes" id="UP000217528">
    <property type="component" value="Unassembled WGS sequence"/>
</dbReference>
<evidence type="ECO:0000313" key="11">
    <source>
        <dbReference type="Proteomes" id="UP000217528"/>
    </source>
</evidence>
<evidence type="ECO:0000256" key="8">
    <source>
        <dbReference type="HAMAP-Rule" id="MF_00375"/>
    </source>
</evidence>
<evidence type="ECO:0000256" key="4">
    <source>
        <dbReference type="ARBA" id="ARBA00008981"/>
    </source>
</evidence>
<evidence type="ECO:0000256" key="7">
    <source>
        <dbReference type="ARBA" id="ARBA00023244"/>
    </source>
</evidence>
<evidence type="ECO:0000313" key="12">
    <source>
        <dbReference type="Proteomes" id="UP000246004"/>
    </source>
</evidence>
<dbReference type="HAMAP" id="MF_00375">
    <property type="entry name" value="HemL_aminotrans_3"/>
    <property type="match status" value="1"/>
</dbReference>
<accession>A0A2A2HBE4</accession>
<comment type="subcellular location">
    <subcellularLocation>
        <location evidence="8">Cytoplasm</location>
    </subcellularLocation>
</comment>
<keyword evidence="5 8" id="KW-0663">Pyridoxal phosphate</keyword>
<dbReference type="GO" id="GO:0042286">
    <property type="term" value="F:glutamate-1-semialdehyde 2,1-aminomutase activity"/>
    <property type="evidence" value="ECO:0007669"/>
    <property type="project" value="UniProtKB-UniRule"/>
</dbReference>
<dbReference type="GO" id="GO:0006782">
    <property type="term" value="P:protoporphyrinogen IX biosynthetic process"/>
    <property type="evidence" value="ECO:0007669"/>
    <property type="project" value="UniProtKB-UniRule"/>
</dbReference>
<dbReference type="GO" id="GO:0030170">
    <property type="term" value="F:pyridoxal phosphate binding"/>
    <property type="evidence" value="ECO:0007669"/>
    <property type="project" value="InterPro"/>
</dbReference>
<comment type="catalytic activity">
    <reaction evidence="1 8">
        <text>(S)-4-amino-5-oxopentanoate = 5-aminolevulinate</text>
        <dbReference type="Rhea" id="RHEA:14265"/>
        <dbReference type="ChEBI" id="CHEBI:57501"/>
        <dbReference type="ChEBI" id="CHEBI:356416"/>
        <dbReference type="EC" id="5.4.3.8"/>
    </reaction>
</comment>
<keyword evidence="6 8" id="KW-0413">Isomerase</keyword>
<comment type="similarity">
    <text evidence="4 8">Belongs to the class-III pyridoxal-phosphate-dependent aminotransferase family. HemL subfamily.</text>
</comment>
<comment type="cofactor">
    <cofactor evidence="2 8">
        <name>pyridoxal 5'-phosphate</name>
        <dbReference type="ChEBI" id="CHEBI:597326"/>
    </cofactor>
</comment>
<dbReference type="InterPro" id="IPR005814">
    <property type="entry name" value="Aminotrans_3"/>
</dbReference>
<dbReference type="InterPro" id="IPR015424">
    <property type="entry name" value="PyrdxlP-dep_Trfase"/>
</dbReference>
<dbReference type="GO" id="GO:0008483">
    <property type="term" value="F:transaminase activity"/>
    <property type="evidence" value="ECO:0007669"/>
    <property type="project" value="UniProtKB-KW"/>
</dbReference>
<evidence type="ECO:0000256" key="2">
    <source>
        <dbReference type="ARBA" id="ARBA00001933"/>
    </source>
</evidence>
<dbReference type="FunFam" id="3.40.640.10:FF:000021">
    <property type="entry name" value="Glutamate-1-semialdehyde 2,1-aminomutase"/>
    <property type="match status" value="1"/>
</dbReference>
<dbReference type="Gene3D" id="3.40.640.10">
    <property type="entry name" value="Type I PLP-dependent aspartate aminotransferase-like (Major domain)"/>
    <property type="match status" value="1"/>
</dbReference>
<keyword evidence="9" id="KW-0032">Aminotransferase</keyword>
<dbReference type="InterPro" id="IPR004639">
    <property type="entry name" value="4pyrrol_synth_GluAld_NH2Trfase"/>
</dbReference>
<dbReference type="Gene3D" id="3.90.1150.10">
    <property type="entry name" value="Aspartate Aminotransferase, domain 1"/>
    <property type="match status" value="1"/>
</dbReference>
<dbReference type="NCBIfam" id="TIGR00713">
    <property type="entry name" value="hemL"/>
    <property type="match status" value="1"/>
</dbReference>